<dbReference type="Proteomes" id="UP000248405">
    <property type="component" value="Unassembled WGS sequence"/>
</dbReference>
<dbReference type="AlphaFoldDB" id="A0A319B716"/>
<protein>
    <submittedName>
        <fullName evidence="2">Uncharacterized protein</fullName>
    </submittedName>
</protein>
<keyword evidence="1" id="KW-0472">Membrane</keyword>
<accession>A0A319B716</accession>
<feature type="transmembrane region" description="Helical" evidence="1">
    <location>
        <begin position="32"/>
        <end position="54"/>
    </location>
</feature>
<evidence type="ECO:0000313" key="2">
    <source>
        <dbReference type="EMBL" id="PYH68285.1"/>
    </source>
</evidence>
<sequence length="70" mass="7854">MTRLSYVLFILTLADLHYSGMPYRSTIAVSPSIVIPLIGHFVFALNLLALLLSVRESCKNYEFMSQDGCL</sequence>
<dbReference type="RefSeq" id="XP_025562079.1">
    <property type="nucleotide sequence ID" value="XM_025713058.1"/>
</dbReference>
<keyword evidence="3" id="KW-1185">Reference proteome</keyword>
<keyword evidence="1" id="KW-1133">Transmembrane helix</keyword>
<name>A0A319B716_ASPVC</name>
<evidence type="ECO:0000256" key="1">
    <source>
        <dbReference type="SAM" id="Phobius"/>
    </source>
</evidence>
<reference evidence="2" key="1">
    <citation type="submission" date="2016-12" db="EMBL/GenBank/DDBJ databases">
        <title>The genomes of Aspergillus section Nigri reveals drivers in fungal speciation.</title>
        <authorList>
            <consortium name="DOE Joint Genome Institute"/>
            <person name="Vesth T.C."/>
            <person name="Nybo J."/>
            <person name="Theobald S."/>
            <person name="Brandl J."/>
            <person name="Frisvad J.C."/>
            <person name="Nielsen K.F."/>
            <person name="Lyhne E.K."/>
            <person name="Kogle M.E."/>
            <person name="Kuo A."/>
            <person name="Riley R."/>
            <person name="Clum A."/>
            <person name="Nolan M."/>
            <person name="Lipzen A."/>
            <person name="Salamov A."/>
            <person name="Henrissat B."/>
            <person name="Wiebenga A."/>
            <person name="De Vries R.P."/>
            <person name="Grigoriev I.V."/>
            <person name="Mortensen U.H."/>
            <person name="Andersen M.R."/>
            <person name="Baker S.E."/>
        </authorList>
    </citation>
    <scope>NUCLEOTIDE SEQUENCE [LARGE SCALE GENOMIC DNA]</scope>
    <source>
        <strain evidence="2">CBS 113365</strain>
    </source>
</reference>
<dbReference type="EMBL" id="KZ821627">
    <property type="protein sequence ID" value="PYH68285.1"/>
    <property type="molecule type" value="Genomic_DNA"/>
</dbReference>
<gene>
    <name evidence="2" type="ORF">BO88DRAFT_69416</name>
</gene>
<proteinExistence type="predicted"/>
<dbReference type="GeneID" id="37217650"/>
<keyword evidence="1" id="KW-0812">Transmembrane</keyword>
<evidence type="ECO:0000313" key="3">
    <source>
        <dbReference type="Proteomes" id="UP000248405"/>
    </source>
</evidence>
<organism evidence="2 3">
    <name type="scientific">Aspergillus vadensis (strain CBS 113365 / IMI 142717 / IBT 24658)</name>
    <dbReference type="NCBI Taxonomy" id="1448311"/>
    <lineage>
        <taxon>Eukaryota</taxon>
        <taxon>Fungi</taxon>
        <taxon>Dikarya</taxon>
        <taxon>Ascomycota</taxon>
        <taxon>Pezizomycotina</taxon>
        <taxon>Eurotiomycetes</taxon>
        <taxon>Eurotiomycetidae</taxon>
        <taxon>Eurotiales</taxon>
        <taxon>Aspergillaceae</taxon>
        <taxon>Aspergillus</taxon>
        <taxon>Aspergillus subgen. Circumdati</taxon>
    </lineage>
</organism>